<protein>
    <recommendedName>
        <fullName evidence="6">Multicopper oxidase CueO</fullName>
        <ecNumber evidence="5">1.16.3.4</ecNumber>
    </recommendedName>
    <alternativeName>
        <fullName evidence="7">Copper efflux oxidase</fullName>
    </alternativeName>
    <alternativeName>
        <fullName evidence="8">Cuprous oxidase</fullName>
    </alternativeName>
</protein>
<evidence type="ECO:0000256" key="1">
    <source>
        <dbReference type="ARBA" id="ARBA00010609"/>
    </source>
</evidence>
<dbReference type="PROSITE" id="PS51318">
    <property type="entry name" value="TAT"/>
    <property type="match status" value="1"/>
</dbReference>
<evidence type="ECO:0000259" key="12">
    <source>
        <dbReference type="Pfam" id="PF07732"/>
    </source>
</evidence>
<dbReference type="InterPro" id="IPR006311">
    <property type="entry name" value="TAT_signal"/>
</dbReference>
<feature type="domain" description="Plastocyanin-like" evidence="12">
    <location>
        <begin position="82"/>
        <end position="187"/>
    </location>
</feature>
<dbReference type="Gene3D" id="2.60.40.420">
    <property type="entry name" value="Cupredoxins - blue copper proteins"/>
    <property type="match status" value="3"/>
</dbReference>
<keyword evidence="14" id="KW-1185">Reference proteome</keyword>
<keyword evidence="4" id="KW-0560">Oxidoreductase</keyword>
<dbReference type="InterPro" id="IPR001117">
    <property type="entry name" value="Cu-oxidase_2nd"/>
</dbReference>
<dbReference type="InterPro" id="IPR045087">
    <property type="entry name" value="Cu-oxidase_fam"/>
</dbReference>
<evidence type="ECO:0000256" key="9">
    <source>
        <dbReference type="ARBA" id="ARBA00048092"/>
    </source>
</evidence>
<feature type="domain" description="Plastocyanin-like" evidence="10">
    <location>
        <begin position="233"/>
        <end position="303"/>
    </location>
</feature>
<name>A0A5P2B3F1_STRVZ</name>
<dbReference type="RefSeq" id="WP_150163939.1">
    <property type="nucleotide sequence ID" value="NZ_CP029193.1"/>
</dbReference>
<dbReference type="EMBL" id="CP029193">
    <property type="protein sequence ID" value="QES25132.1"/>
    <property type="molecule type" value="Genomic_DNA"/>
</dbReference>
<dbReference type="Pfam" id="PF00394">
    <property type="entry name" value="Cu-oxidase"/>
    <property type="match status" value="1"/>
</dbReference>
<dbReference type="OrthoDB" id="345021at2"/>
<dbReference type="InterPro" id="IPR011706">
    <property type="entry name" value="Cu-oxidase_C"/>
</dbReference>
<dbReference type="PROSITE" id="PS00080">
    <property type="entry name" value="MULTICOPPER_OXIDASE2"/>
    <property type="match status" value="1"/>
</dbReference>
<keyword evidence="3" id="KW-0479">Metal-binding</keyword>
<gene>
    <name evidence="13" type="ORF">DEJ47_00445</name>
</gene>
<dbReference type="EC" id="1.16.3.4" evidence="5"/>
<sequence length="483" mass="52696">MVTRRRLLGTGLAAAGVGLTGASFTPLLGVDRAKASPAAAAAAIPELFTVPMPQMPVLRPTLRTTTTDYYDVTTRRVRKEILPGIQTDLLTYDGNFPGATIKARSGRTVVVRQHNELDVATSSHLHGASVTQANDGDPMDTLAPGGVRAYTYPNRQPHASLWYHDHAHHMESENVYRGLHGSYLLTDAVEDKLPLPKGEYDVVIAIRDAHFDAAGQLVYVMDDQQRSTLLVNGAPYPYFQVAARKYRLRLANMSNQRFLGLRLADGSEIVQIGSDGGLLPRPHTTDTLTLSPGERIDAVVDFSRYKVGEKVVLENTIIFAGSAEQVGQVMRFDVVRTAADSSAVPAVLRSLPALPTPTNERTVVMKMEEGVAHPKGFMDGKVYDPARVDASIRFGASEVWTVTNANARVPHNFHMHLVQFRVLERNGKPPAPGEAGLKDTVIVAAGETVKLQATFDSYRGSYVYHCHMLDHSAMGMMATMKIS</sequence>
<evidence type="ECO:0000259" key="10">
    <source>
        <dbReference type="Pfam" id="PF00394"/>
    </source>
</evidence>
<comment type="subunit">
    <text evidence="2">Monomer.</text>
</comment>
<dbReference type="InterPro" id="IPR011707">
    <property type="entry name" value="Cu-oxidase-like_N"/>
</dbReference>
<dbReference type="Pfam" id="PF07731">
    <property type="entry name" value="Cu-oxidase_2"/>
    <property type="match status" value="1"/>
</dbReference>
<feature type="domain" description="Plastocyanin-like" evidence="11">
    <location>
        <begin position="361"/>
        <end position="481"/>
    </location>
</feature>
<evidence type="ECO:0000313" key="14">
    <source>
        <dbReference type="Proteomes" id="UP000323046"/>
    </source>
</evidence>
<dbReference type="AlphaFoldDB" id="A0A5P2B3F1"/>
<dbReference type="Pfam" id="PF07732">
    <property type="entry name" value="Cu-oxidase_3"/>
    <property type="match status" value="1"/>
</dbReference>
<accession>A0A5P2B3F1</accession>
<evidence type="ECO:0000256" key="2">
    <source>
        <dbReference type="ARBA" id="ARBA00011245"/>
    </source>
</evidence>
<proteinExistence type="inferred from homology"/>
<evidence type="ECO:0000256" key="5">
    <source>
        <dbReference type="ARBA" id="ARBA00038978"/>
    </source>
</evidence>
<evidence type="ECO:0000259" key="11">
    <source>
        <dbReference type="Pfam" id="PF07731"/>
    </source>
</evidence>
<organism evidence="13 14">
    <name type="scientific">Streptomyces venezuelae</name>
    <dbReference type="NCBI Taxonomy" id="54571"/>
    <lineage>
        <taxon>Bacteria</taxon>
        <taxon>Bacillati</taxon>
        <taxon>Actinomycetota</taxon>
        <taxon>Actinomycetes</taxon>
        <taxon>Kitasatosporales</taxon>
        <taxon>Streptomycetaceae</taxon>
        <taxon>Streptomyces</taxon>
    </lineage>
</organism>
<dbReference type="CDD" id="cd13890">
    <property type="entry name" value="CuRO_3_CueO_FtsP"/>
    <property type="match status" value="1"/>
</dbReference>
<comment type="catalytic activity">
    <reaction evidence="9">
        <text>4 Cu(+) + O2 + 4 H(+) = 4 Cu(2+) + 2 H2O</text>
        <dbReference type="Rhea" id="RHEA:30083"/>
        <dbReference type="ChEBI" id="CHEBI:15377"/>
        <dbReference type="ChEBI" id="CHEBI:15378"/>
        <dbReference type="ChEBI" id="CHEBI:15379"/>
        <dbReference type="ChEBI" id="CHEBI:29036"/>
        <dbReference type="ChEBI" id="CHEBI:49552"/>
        <dbReference type="EC" id="1.16.3.4"/>
    </reaction>
    <physiologicalReaction direction="left-to-right" evidence="9">
        <dbReference type="Rhea" id="RHEA:30084"/>
    </physiologicalReaction>
</comment>
<dbReference type="InterPro" id="IPR002355">
    <property type="entry name" value="Cu_oxidase_Cu_BS"/>
</dbReference>
<dbReference type="GO" id="GO:0005507">
    <property type="term" value="F:copper ion binding"/>
    <property type="evidence" value="ECO:0007669"/>
    <property type="project" value="InterPro"/>
</dbReference>
<dbReference type="PANTHER" id="PTHR48267">
    <property type="entry name" value="CUPREDOXIN SUPERFAMILY PROTEIN"/>
    <property type="match status" value="1"/>
</dbReference>
<dbReference type="SUPFAM" id="SSF49503">
    <property type="entry name" value="Cupredoxins"/>
    <property type="match status" value="3"/>
</dbReference>
<evidence type="ECO:0000256" key="8">
    <source>
        <dbReference type="ARBA" id="ARBA00043090"/>
    </source>
</evidence>
<dbReference type="InterPro" id="IPR008972">
    <property type="entry name" value="Cupredoxin"/>
</dbReference>
<evidence type="ECO:0000256" key="7">
    <source>
        <dbReference type="ARBA" id="ARBA00042896"/>
    </source>
</evidence>
<evidence type="ECO:0000313" key="13">
    <source>
        <dbReference type="EMBL" id="QES25132.1"/>
    </source>
</evidence>
<comment type="similarity">
    <text evidence="1">Belongs to the multicopper oxidase family.</text>
</comment>
<dbReference type="PANTHER" id="PTHR48267:SF1">
    <property type="entry name" value="BILIRUBIN OXIDASE"/>
    <property type="match status" value="1"/>
</dbReference>
<evidence type="ECO:0000256" key="3">
    <source>
        <dbReference type="ARBA" id="ARBA00022723"/>
    </source>
</evidence>
<evidence type="ECO:0000256" key="4">
    <source>
        <dbReference type="ARBA" id="ARBA00023002"/>
    </source>
</evidence>
<dbReference type="GO" id="GO:0016491">
    <property type="term" value="F:oxidoreductase activity"/>
    <property type="evidence" value="ECO:0007669"/>
    <property type="project" value="UniProtKB-KW"/>
</dbReference>
<reference evidence="13 14" key="1">
    <citation type="submission" date="2018-05" db="EMBL/GenBank/DDBJ databases">
        <title>Streptomyces venezuelae.</title>
        <authorList>
            <person name="Kim W."/>
            <person name="Lee N."/>
            <person name="Cho B.-K."/>
        </authorList>
    </citation>
    <scope>NUCLEOTIDE SEQUENCE [LARGE SCALE GENOMIC DNA]</scope>
    <source>
        <strain evidence="13 14">ATCC 14583</strain>
    </source>
</reference>
<evidence type="ECO:0000256" key="6">
    <source>
        <dbReference type="ARBA" id="ARBA00041027"/>
    </source>
</evidence>
<dbReference type="Proteomes" id="UP000323046">
    <property type="component" value="Chromosome"/>
</dbReference>